<reference evidence="1 2" key="1">
    <citation type="submission" date="2020-07" db="EMBL/GenBank/DDBJ databases">
        <title>Genomic Encyclopedia of Type Strains, Phase IV (KMG-IV): sequencing the most valuable type-strain genomes for metagenomic binning, comparative biology and taxonomic classification.</title>
        <authorList>
            <person name="Goeker M."/>
        </authorList>
    </citation>
    <scope>NUCLEOTIDE SEQUENCE [LARGE SCALE GENOMIC DNA]</scope>
    <source>
        <strain evidence="1 2">DSM 29043</strain>
    </source>
</reference>
<dbReference type="AlphaFoldDB" id="A0A7Y9XVR3"/>
<dbReference type="RefSeq" id="WP_179407279.1">
    <property type="nucleotide sequence ID" value="NZ_BMGF01000002.1"/>
</dbReference>
<name>A0A7Y9XVR3_9SPHN</name>
<proteinExistence type="predicted"/>
<evidence type="ECO:0000313" key="2">
    <source>
        <dbReference type="Proteomes" id="UP000522081"/>
    </source>
</evidence>
<comment type="caution">
    <text evidence="1">The sequence shown here is derived from an EMBL/GenBank/DDBJ whole genome shotgun (WGS) entry which is preliminary data.</text>
</comment>
<accession>A0A7Y9XVR3</accession>
<evidence type="ECO:0000313" key="1">
    <source>
        <dbReference type="EMBL" id="NYH95427.1"/>
    </source>
</evidence>
<dbReference type="Proteomes" id="UP000522081">
    <property type="component" value="Unassembled WGS sequence"/>
</dbReference>
<dbReference type="EMBL" id="JACBZF010000002">
    <property type="protein sequence ID" value="NYH95427.1"/>
    <property type="molecule type" value="Genomic_DNA"/>
</dbReference>
<protein>
    <submittedName>
        <fullName evidence="1">Uncharacterized protein</fullName>
    </submittedName>
</protein>
<organism evidence="1 2">
    <name type="scientific">Novosphingobium marinum</name>
    <dbReference type="NCBI Taxonomy" id="1514948"/>
    <lineage>
        <taxon>Bacteria</taxon>
        <taxon>Pseudomonadati</taxon>
        <taxon>Pseudomonadota</taxon>
        <taxon>Alphaproteobacteria</taxon>
        <taxon>Sphingomonadales</taxon>
        <taxon>Sphingomonadaceae</taxon>
        <taxon>Novosphingobium</taxon>
    </lineage>
</organism>
<gene>
    <name evidence="1" type="ORF">FHS75_001746</name>
</gene>
<sequence length="129" mass="14272">MAQSQAGQYRTELRAEVERLLRDAHGDFEGAMTAPLTDGRQWVVMPADQYQRSIEQKAKTGARHLLEALIGVCDSIAWTPDDPAAFRTEAAREMAVLAQRIAHLASTPQLAAAIDGTDEPVFRDQPERQ</sequence>
<keyword evidence="2" id="KW-1185">Reference proteome</keyword>